<dbReference type="GO" id="GO:0006352">
    <property type="term" value="P:DNA-templated transcription initiation"/>
    <property type="evidence" value="ECO:0007669"/>
    <property type="project" value="InterPro"/>
</dbReference>
<evidence type="ECO:0000256" key="5">
    <source>
        <dbReference type="ARBA" id="ARBA00023163"/>
    </source>
</evidence>
<feature type="domain" description="RNA polymerase sigma factor 70 region 4 type 2" evidence="8">
    <location>
        <begin position="160"/>
        <end position="211"/>
    </location>
</feature>
<proteinExistence type="inferred from homology"/>
<sequence length="227" mass="24542">MTRPGLLAAPGSPDHDPPGHHGLAQPVPAVRQPVETITSAEDTADETLAVWAAAGDAVAFAELYQRYQQMTGAHLRRRGVDPADVDDLVQEVFASALELLHDGVLSGALFRHWLFAHVLTRIVNRHFQNGWQHDEPLTWVTFTAALPDPDTAPPPTLSVRLATALATLSPWHRQIIELRYVEGQSIATTALITGLAEYTVTALTGQAKRDLHQALTGLAQHRTGGAA</sequence>
<evidence type="ECO:0000256" key="2">
    <source>
        <dbReference type="ARBA" id="ARBA00023015"/>
    </source>
</evidence>
<evidence type="ECO:0000259" key="7">
    <source>
        <dbReference type="Pfam" id="PF04542"/>
    </source>
</evidence>
<gene>
    <name evidence="9" type="ORF">E7Y31_18140</name>
</gene>
<evidence type="ECO:0000256" key="6">
    <source>
        <dbReference type="SAM" id="MobiDB-lite"/>
    </source>
</evidence>
<evidence type="ECO:0000256" key="1">
    <source>
        <dbReference type="ARBA" id="ARBA00010641"/>
    </source>
</evidence>
<dbReference type="InterPro" id="IPR014284">
    <property type="entry name" value="RNA_pol_sigma-70_dom"/>
</dbReference>
<dbReference type="InterPro" id="IPR007627">
    <property type="entry name" value="RNA_pol_sigma70_r2"/>
</dbReference>
<keyword evidence="4" id="KW-0238">DNA-binding</keyword>
<dbReference type="InterPro" id="IPR013324">
    <property type="entry name" value="RNA_pol_sigma_r3/r4-like"/>
</dbReference>
<comment type="caution">
    <text evidence="9">The sequence shown here is derived from an EMBL/GenBank/DDBJ whole genome shotgun (WGS) entry which is preliminary data.</text>
</comment>
<dbReference type="GO" id="GO:0003677">
    <property type="term" value="F:DNA binding"/>
    <property type="evidence" value="ECO:0007669"/>
    <property type="project" value="UniProtKB-KW"/>
</dbReference>
<dbReference type="PANTHER" id="PTHR43133:SF8">
    <property type="entry name" value="RNA POLYMERASE SIGMA FACTOR HI_1459-RELATED"/>
    <property type="match status" value="1"/>
</dbReference>
<evidence type="ECO:0000313" key="9">
    <source>
        <dbReference type="EMBL" id="THJ58423.1"/>
    </source>
</evidence>
<keyword evidence="10" id="KW-1185">Reference proteome</keyword>
<feature type="domain" description="RNA polymerase sigma-70 region 2" evidence="7">
    <location>
        <begin position="63"/>
        <end position="129"/>
    </location>
</feature>
<name>A0A4S5DJM7_9ACTN</name>
<accession>A0A4S5DJM7</accession>
<dbReference type="InterPro" id="IPR013325">
    <property type="entry name" value="RNA_pol_sigma_r2"/>
</dbReference>
<dbReference type="Pfam" id="PF08281">
    <property type="entry name" value="Sigma70_r4_2"/>
    <property type="match status" value="1"/>
</dbReference>
<dbReference type="InterPro" id="IPR013249">
    <property type="entry name" value="RNA_pol_sigma70_r4_t2"/>
</dbReference>
<keyword evidence="2" id="KW-0805">Transcription regulation</keyword>
<dbReference type="Pfam" id="PF04542">
    <property type="entry name" value="Sigma70_r2"/>
    <property type="match status" value="1"/>
</dbReference>
<reference evidence="9 10" key="1">
    <citation type="submission" date="2019-04" db="EMBL/GenBank/DDBJ databases">
        <title>Draft genome sequences for three unisolated Alnus-infective Frankia Sp+ strains, AgTrS, AiOr and AvVan, the first sequenced Frankia strains able to sporulate in-planta.</title>
        <authorList>
            <person name="Bethencourt L."/>
            <person name="Vautrin F."/>
            <person name="Taib N."/>
            <person name="Dubost A."/>
            <person name="Castro-Garcia L."/>
            <person name="Imbaud O."/>
            <person name="Abrouk D."/>
            <person name="Fournier P."/>
            <person name="Briolay J."/>
            <person name="Nguyen A."/>
            <person name="Normand P."/>
            <person name="Fernandez M.P."/>
            <person name="Brochier-Armanet C."/>
            <person name="Herrera-Belaroussi A."/>
        </authorList>
    </citation>
    <scope>NUCLEOTIDE SEQUENCE [LARGE SCALE GENOMIC DNA]</scope>
    <source>
        <strain evidence="9 10">AvVan</strain>
    </source>
</reference>
<dbReference type="Gene3D" id="1.10.1740.10">
    <property type="match status" value="1"/>
</dbReference>
<dbReference type="Proteomes" id="UP000305282">
    <property type="component" value="Unassembled WGS sequence"/>
</dbReference>
<comment type="similarity">
    <text evidence="1">Belongs to the sigma-70 factor family. ECF subfamily.</text>
</comment>
<organism evidence="9 10">
    <name type="scientific">Candidatus Frankia alpina</name>
    <dbReference type="NCBI Taxonomy" id="2699483"/>
    <lineage>
        <taxon>Bacteria</taxon>
        <taxon>Bacillati</taxon>
        <taxon>Actinomycetota</taxon>
        <taxon>Actinomycetes</taxon>
        <taxon>Frankiales</taxon>
        <taxon>Frankiaceae</taxon>
        <taxon>Frankia</taxon>
    </lineage>
</organism>
<evidence type="ECO:0000313" key="10">
    <source>
        <dbReference type="Proteomes" id="UP000305282"/>
    </source>
</evidence>
<dbReference type="AlphaFoldDB" id="A0A4S5DJM7"/>
<feature type="region of interest" description="Disordered" evidence="6">
    <location>
        <begin position="1"/>
        <end position="27"/>
    </location>
</feature>
<dbReference type="OrthoDB" id="3698333at2"/>
<dbReference type="PANTHER" id="PTHR43133">
    <property type="entry name" value="RNA POLYMERASE ECF-TYPE SIGMA FACTO"/>
    <property type="match status" value="1"/>
</dbReference>
<dbReference type="NCBIfam" id="TIGR02937">
    <property type="entry name" value="sigma70-ECF"/>
    <property type="match status" value="1"/>
</dbReference>
<dbReference type="RefSeq" id="WP_136449115.1">
    <property type="nucleotide sequence ID" value="NZ_SSXH01000570.1"/>
</dbReference>
<evidence type="ECO:0000256" key="4">
    <source>
        <dbReference type="ARBA" id="ARBA00023125"/>
    </source>
</evidence>
<dbReference type="Gene3D" id="1.10.10.10">
    <property type="entry name" value="Winged helix-like DNA-binding domain superfamily/Winged helix DNA-binding domain"/>
    <property type="match status" value="1"/>
</dbReference>
<evidence type="ECO:0000256" key="3">
    <source>
        <dbReference type="ARBA" id="ARBA00023082"/>
    </source>
</evidence>
<dbReference type="InterPro" id="IPR036388">
    <property type="entry name" value="WH-like_DNA-bd_sf"/>
</dbReference>
<dbReference type="GO" id="GO:0016987">
    <property type="term" value="F:sigma factor activity"/>
    <property type="evidence" value="ECO:0007669"/>
    <property type="project" value="UniProtKB-KW"/>
</dbReference>
<keyword evidence="3" id="KW-0731">Sigma factor</keyword>
<dbReference type="InterPro" id="IPR039425">
    <property type="entry name" value="RNA_pol_sigma-70-like"/>
</dbReference>
<evidence type="ECO:0000259" key="8">
    <source>
        <dbReference type="Pfam" id="PF08281"/>
    </source>
</evidence>
<dbReference type="SUPFAM" id="SSF88946">
    <property type="entry name" value="Sigma2 domain of RNA polymerase sigma factors"/>
    <property type="match status" value="1"/>
</dbReference>
<dbReference type="EMBL" id="SSXH01000570">
    <property type="protein sequence ID" value="THJ58423.1"/>
    <property type="molecule type" value="Genomic_DNA"/>
</dbReference>
<protein>
    <submittedName>
        <fullName evidence="9">Sigma-70 family RNA polymerase sigma factor</fullName>
    </submittedName>
</protein>
<dbReference type="SUPFAM" id="SSF88659">
    <property type="entry name" value="Sigma3 and sigma4 domains of RNA polymerase sigma factors"/>
    <property type="match status" value="1"/>
</dbReference>
<keyword evidence="5" id="KW-0804">Transcription</keyword>